<dbReference type="HOGENOM" id="CLU_068461_0_1_5"/>
<feature type="domain" description="Bacterial virulence protein VirB8" evidence="6">
    <location>
        <begin position="8"/>
        <end position="215"/>
    </location>
</feature>
<dbReference type="EMBL" id="CP000464">
    <property type="protein sequence ID" value="ABI93314.1"/>
    <property type="molecule type" value="Genomic_DNA"/>
</dbReference>
<dbReference type="OrthoDB" id="7366154at2"/>
<dbReference type="RefSeq" id="WP_011655370.1">
    <property type="nucleotide sequence ID" value="NC_008386.1"/>
</dbReference>
<dbReference type="CDD" id="cd16424">
    <property type="entry name" value="VirB8"/>
    <property type="match status" value="1"/>
</dbReference>
<comment type="subcellular location">
    <subcellularLocation>
        <location evidence="1">Membrane</location>
        <topology evidence="1">Single-pass membrane protein</topology>
    </subcellularLocation>
</comment>
<sequence length="224" mass="25672">MPRQTTDYTFQDEVFFQLRRQRNIAVWTSALSLSIALTSVAAVSLMLPFKEIRPYVVMVDRETGMAEQITATRPADLSEREAVREAELVRYVTERETYDVSDNPIRIPLVLQTSDEQAADSLRTLWNSANEAYPPDRYGRDVLITVIVRNINALDDNTAQVRFTRRLERPGMPAIERSFVATVGFEFRPRVERRLEDVWRNPLGFTVVSYRIAAETLTPQGTGQ</sequence>
<dbReference type="SUPFAM" id="SSF54427">
    <property type="entry name" value="NTF2-like"/>
    <property type="match status" value="1"/>
</dbReference>
<accession>Q07GT5</accession>
<evidence type="ECO:0000256" key="1">
    <source>
        <dbReference type="ARBA" id="ARBA00004167"/>
    </source>
</evidence>
<proteinExistence type="predicted"/>
<dbReference type="GO" id="GO:0016020">
    <property type="term" value="C:membrane"/>
    <property type="evidence" value="ECO:0007669"/>
    <property type="project" value="UniProtKB-SubCell"/>
</dbReference>
<evidence type="ECO:0000256" key="4">
    <source>
        <dbReference type="ARBA" id="ARBA00023136"/>
    </source>
</evidence>
<keyword evidence="8" id="KW-1185">Reference proteome</keyword>
<keyword evidence="7" id="KW-0614">Plasmid</keyword>
<keyword evidence="3 5" id="KW-1133">Transmembrane helix</keyword>
<geneLocation type="plasmid" evidence="7 8">
    <name>pTB1</name>
</geneLocation>
<dbReference type="InterPro" id="IPR007430">
    <property type="entry name" value="VirB8"/>
</dbReference>
<gene>
    <name evidence="7" type="ordered locus">RD1_A0010</name>
</gene>
<dbReference type="Gene3D" id="3.10.450.230">
    <property type="entry name" value="VirB8 protein"/>
    <property type="match status" value="1"/>
</dbReference>
<dbReference type="KEGG" id="rde:RD1_A0010"/>
<evidence type="ECO:0000313" key="8">
    <source>
        <dbReference type="Proteomes" id="UP000007029"/>
    </source>
</evidence>
<evidence type="ECO:0000256" key="5">
    <source>
        <dbReference type="SAM" id="Phobius"/>
    </source>
</evidence>
<dbReference type="Proteomes" id="UP000007029">
    <property type="component" value="Plasmid pTB1"/>
</dbReference>
<evidence type="ECO:0000313" key="7">
    <source>
        <dbReference type="EMBL" id="ABI93314.1"/>
    </source>
</evidence>
<organism evidence="7 8">
    <name type="scientific">Roseobacter denitrificans (strain ATCC 33942 / OCh 114)</name>
    <name type="common">Erythrobacter sp. (strain OCh 114)</name>
    <name type="synonym">Roseobacter denitrificans</name>
    <dbReference type="NCBI Taxonomy" id="375451"/>
    <lineage>
        <taxon>Bacteria</taxon>
        <taxon>Pseudomonadati</taxon>
        <taxon>Pseudomonadota</taxon>
        <taxon>Alphaproteobacteria</taxon>
        <taxon>Rhodobacterales</taxon>
        <taxon>Roseobacteraceae</taxon>
        <taxon>Roseobacter</taxon>
    </lineage>
</organism>
<evidence type="ECO:0000256" key="2">
    <source>
        <dbReference type="ARBA" id="ARBA00022692"/>
    </source>
</evidence>
<keyword evidence="2 5" id="KW-0812">Transmembrane</keyword>
<name>Q07GT5_ROSDO</name>
<evidence type="ECO:0000259" key="6">
    <source>
        <dbReference type="Pfam" id="PF04335"/>
    </source>
</evidence>
<dbReference type="Pfam" id="PF04335">
    <property type="entry name" value="VirB8"/>
    <property type="match status" value="1"/>
</dbReference>
<protein>
    <submittedName>
        <fullName evidence="7">VirB8 protein</fullName>
    </submittedName>
</protein>
<reference evidence="7 8" key="1">
    <citation type="journal article" date="2007" name="J. Bacteriol.">
        <title>The complete genome sequence of Roseobacter denitrificans reveals a mixotrophic rather than photosynthetic metabolism.</title>
        <authorList>
            <person name="Swingley W.D."/>
            <person name="Sadekar S."/>
            <person name="Mastrian S.D."/>
            <person name="Matthies H.J."/>
            <person name="Hao J."/>
            <person name="Ramos H."/>
            <person name="Acharya C.R."/>
            <person name="Conrad A.L."/>
            <person name="Taylor H.L."/>
            <person name="Dejesa L.C."/>
            <person name="Shah M.K."/>
            <person name="O'huallachain M.E."/>
            <person name="Lince M.T."/>
            <person name="Blankenship R.E."/>
            <person name="Beatty J.T."/>
            <person name="Touchman J.W."/>
        </authorList>
    </citation>
    <scope>NUCLEOTIDE SEQUENCE [LARGE SCALE GENOMIC DNA]</scope>
    <source>
        <strain evidence="8">ATCC 33942 / OCh 114</strain>
        <plasmid evidence="7 8">pTB1</plasmid>
    </source>
</reference>
<keyword evidence="4 5" id="KW-0472">Membrane</keyword>
<dbReference type="InterPro" id="IPR032710">
    <property type="entry name" value="NTF2-like_dom_sf"/>
</dbReference>
<dbReference type="AlphaFoldDB" id="Q07GT5"/>
<evidence type="ECO:0000256" key="3">
    <source>
        <dbReference type="ARBA" id="ARBA00022989"/>
    </source>
</evidence>
<feature type="transmembrane region" description="Helical" evidence="5">
    <location>
        <begin position="24"/>
        <end position="49"/>
    </location>
</feature>